<keyword evidence="3" id="KW-1185">Reference proteome</keyword>
<gene>
    <name evidence="2" type="ORF">CE91St30_28730</name>
</gene>
<feature type="compositionally biased region" description="Polar residues" evidence="1">
    <location>
        <begin position="18"/>
        <end position="32"/>
    </location>
</feature>
<evidence type="ECO:0000256" key="1">
    <source>
        <dbReference type="SAM" id="MobiDB-lite"/>
    </source>
</evidence>
<organism evidence="2 3">
    <name type="scientific">Raoultibacter timonensis</name>
    <dbReference type="NCBI Taxonomy" id="1907662"/>
    <lineage>
        <taxon>Bacteria</taxon>
        <taxon>Bacillati</taxon>
        <taxon>Actinomycetota</taxon>
        <taxon>Coriobacteriia</taxon>
        <taxon>Eggerthellales</taxon>
        <taxon>Eggerthellaceae</taxon>
        <taxon>Raoultibacter</taxon>
    </lineage>
</organism>
<dbReference type="EMBL" id="AP025564">
    <property type="protein sequence ID" value="BDE97540.1"/>
    <property type="molecule type" value="Genomic_DNA"/>
</dbReference>
<proteinExistence type="predicted"/>
<evidence type="ECO:0000313" key="2">
    <source>
        <dbReference type="EMBL" id="BDE97540.1"/>
    </source>
</evidence>
<sequence>MASDTSSAYAVPTAPSKLESTNQNRVAQQSANAVRAKRSARFGRTAEDARSDMVFVFMETSIALLARDAKTG</sequence>
<name>A0ABM7WMC7_9ACTN</name>
<evidence type="ECO:0000313" key="3">
    <source>
        <dbReference type="Proteomes" id="UP001320544"/>
    </source>
</evidence>
<protein>
    <submittedName>
        <fullName evidence="2">Uncharacterized protein</fullName>
    </submittedName>
</protein>
<dbReference type="Proteomes" id="UP001320544">
    <property type="component" value="Chromosome"/>
</dbReference>
<accession>A0ABM7WMC7</accession>
<reference evidence="2 3" key="1">
    <citation type="submission" date="2022-01" db="EMBL/GenBank/DDBJ databases">
        <title>Novel bile acid biosynthetic pathways are enriched in the microbiome of centenarians.</title>
        <authorList>
            <person name="Sato Y."/>
            <person name="Atarashi K."/>
            <person name="Plichta R.D."/>
            <person name="Arai Y."/>
            <person name="Sasajima S."/>
            <person name="Kearney M.S."/>
            <person name="Suda W."/>
            <person name="Takeshita K."/>
            <person name="Sasaki T."/>
            <person name="Okamoto S."/>
            <person name="Skelly N.A."/>
            <person name="Okamura Y."/>
            <person name="Vlamakis H."/>
            <person name="Li Y."/>
            <person name="Tanoue T."/>
            <person name="Takei H."/>
            <person name="Nittono H."/>
            <person name="Narushima S."/>
            <person name="Irie J."/>
            <person name="Itoh H."/>
            <person name="Moriya K."/>
            <person name="Sugiura Y."/>
            <person name="Suematsu M."/>
            <person name="Moritoki N."/>
            <person name="Shibata S."/>
            <person name="Littman R.D."/>
            <person name="Fischbach A.M."/>
            <person name="Uwamino Y."/>
            <person name="Inoue T."/>
            <person name="Honda A."/>
            <person name="Hattori M."/>
            <person name="Murai T."/>
            <person name="Xavier J.R."/>
            <person name="Hirose N."/>
            <person name="Honda K."/>
        </authorList>
    </citation>
    <scope>NUCLEOTIDE SEQUENCE [LARGE SCALE GENOMIC DNA]</scope>
    <source>
        <strain evidence="2 3">CE91-St30</strain>
    </source>
</reference>
<feature type="region of interest" description="Disordered" evidence="1">
    <location>
        <begin position="1"/>
        <end position="44"/>
    </location>
</feature>